<dbReference type="FunFam" id="3.80.10.10:FF:000111">
    <property type="entry name" value="LRR receptor-like serine/threonine-protein kinase ERECTA"/>
    <property type="match status" value="1"/>
</dbReference>
<sequence length="399" mass="44670">MELSGLESWNSTSDCCHWERVRCHNSQKVTSLDLFHLTPSLAMKTLVKSDVLAPLFHLQTLIFLDISYNGHIQGALPETIGEASRMKILILSSNRFFGTVPPSISKLGLRLLDLSCNKFSGNEFPIFNPNSSLAYIDFSFNKLSGEVPVTFPLVVKVLLLNENEFSGVLPQEIAKFSQLQYLNLQSNNIGGMINNHDVPAKPFGQIPFPSSIAMARHVNWTSFWDGKVHILHNLEVFWKKFEQGLPIQNIQIYTFLDLSNNQLSGEIPDSLGRLKSLKSLNLSNNNFFGGIPWSFGGLQRIESLDLSHNNFSGEIPHTFGNLLQLSNLDLSNNKLEGCIPGGPQMDRMNDPNSYANNSGLRGMQIKVPCEEIPSKPKQVKEKMVKKSKSSRHGFPGKWQ</sequence>
<keyword evidence="4" id="KW-0812">Transmembrane</keyword>
<evidence type="ECO:0000256" key="2">
    <source>
        <dbReference type="ARBA" id="ARBA00009592"/>
    </source>
</evidence>
<comment type="subcellular location">
    <subcellularLocation>
        <location evidence="1">Membrane</location>
        <topology evidence="1">Single-pass type I membrane protein</topology>
    </subcellularLocation>
</comment>
<dbReference type="InterPro" id="IPR025875">
    <property type="entry name" value="Leu-rich_rpt_4"/>
</dbReference>
<dbReference type="InterPro" id="IPR032675">
    <property type="entry name" value="LRR_dom_sf"/>
</dbReference>
<dbReference type="InterPro" id="IPR001611">
    <property type="entry name" value="Leu-rich_rpt"/>
</dbReference>
<dbReference type="PANTHER" id="PTHR48063">
    <property type="entry name" value="LRR RECEPTOR-LIKE KINASE"/>
    <property type="match status" value="1"/>
</dbReference>
<gene>
    <name evidence="13" type="ORF">GH714_005007</name>
</gene>
<dbReference type="AlphaFoldDB" id="A0A6A6KJB4"/>
<keyword evidence="14" id="KW-1185">Reference proteome</keyword>
<evidence type="ECO:0000256" key="9">
    <source>
        <dbReference type="ARBA" id="ARBA00023170"/>
    </source>
</evidence>
<reference evidence="13 14" key="1">
    <citation type="journal article" date="2020" name="Mol. Plant">
        <title>The Chromosome-Based Rubber Tree Genome Provides New Insights into Spurge Genome Evolution and Rubber Biosynthesis.</title>
        <authorList>
            <person name="Liu J."/>
            <person name="Shi C."/>
            <person name="Shi C.C."/>
            <person name="Li W."/>
            <person name="Zhang Q.J."/>
            <person name="Zhang Y."/>
            <person name="Li K."/>
            <person name="Lu H.F."/>
            <person name="Shi C."/>
            <person name="Zhu S.T."/>
            <person name="Xiao Z.Y."/>
            <person name="Nan H."/>
            <person name="Yue Y."/>
            <person name="Zhu X.G."/>
            <person name="Wu Y."/>
            <person name="Hong X.N."/>
            <person name="Fan G.Y."/>
            <person name="Tong Y."/>
            <person name="Zhang D."/>
            <person name="Mao C.L."/>
            <person name="Liu Y.L."/>
            <person name="Hao S.J."/>
            <person name="Liu W.Q."/>
            <person name="Lv M.Q."/>
            <person name="Zhang H.B."/>
            <person name="Liu Y."/>
            <person name="Hu-Tang G.R."/>
            <person name="Wang J.P."/>
            <person name="Wang J.H."/>
            <person name="Sun Y.H."/>
            <person name="Ni S.B."/>
            <person name="Chen W.B."/>
            <person name="Zhang X.C."/>
            <person name="Jiao Y.N."/>
            <person name="Eichler E.E."/>
            <person name="Li G.H."/>
            <person name="Liu X."/>
            <person name="Gao L.Z."/>
        </authorList>
    </citation>
    <scope>NUCLEOTIDE SEQUENCE [LARGE SCALE GENOMIC DNA]</scope>
    <source>
        <strain evidence="14">cv. GT1</strain>
        <tissue evidence="13">Leaf</tissue>
    </source>
</reference>
<accession>A0A6A6KJB4</accession>
<comment type="similarity">
    <text evidence="2">Belongs to the RLP family.</text>
</comment>
<dbReference type="Pfam" id="PF13855">
    <property type="entry name" value="LRR_8"/>
    <property type="match status" value="1"/>
</dbReference>
<keyword evidence="8" id="KW-0472">Membrane</keyword>
<evidence type="ECO:0000256" key="4">
    <source>
        <dbReference type="ARBA" id="ARBA00022692"/>
    </source>
</evidence>
<evidence type="ECO:0000256" key="10">
    <source>
        <dbReference type="ARBA" id="ARBA00023180"/>
    </source>
</evidence>
<evidence type="ECO:0000256" key="5">
    <source>
        <dbReference type="ARBA" id="ARBA00022729"/>
    </source>
</evidence>
<feature type="compositionally biased region" description="Basic and acidic residues" evidence="11">
    <location>
        <begin position="370"/>
        <end position="384"/>
    </location>
</feature>
<keyword evidence="7" id="KW-1133">Transmembrane helix</keyword>
<name>A0A6A6KJB4_HEVBR</name>
<dbReference type="Pfam" id="PF12799">
    <property type="entry name" value="LRR_4"/>
    <property type="match status" value="1"/>
</dbReference>
<dbReference type="InterPro" id="IPR046956">
    <property type="entry name" value="RLP23-like"/>
</dbReference>
<evidence type="ECO:0000259" key="12">
    <source>
        <dbReference type="Pfam" id="PF08263"/>
    </source>
</evidence>
<evidence type="ECO:0000256" key="1">
    <source>
        <dbReference type="ARBA" id="ARBA00004479"/>
    </source>
</evidence>
<dbReference type="GO" id="GO:0016020">
    <property type="term" value="C:membrane"/>
    <property type="evidence" value="ECO:0007669"/>
    <property type="project" value="UniProtKB-SubCell"/>
</dbReference>
<dbReference type="Gene3D" id="3.80.10.10">
    <property type="entry name" value="Ribonuclease Inhibitor"/>
    <property type="match status" value="3"/>
</dbReference>
<dbReference type="Pfam" id="PF00560">
    <property type="entry name" value="LRR_1"/>
    <property type="match status" value="1"/>
</dbReference>
<keyword evidence="6" id="KW-0677">Repeat</keyword>
<evidence type="ECO:0000256" key="6">
    <source>
        <dbReference type="ARBA" id="ARBA00022737"/>
    </source>
</evidence>
<organism evidence="13 14">
    <name type="scientific">Hevea brasiliensis</name>
    <name type="common">Para rubber tree</name>
    <name type="synonym">Siphonia brasiliensis</name>
    <dbReference type="NCBI Taxonomy" id="3981"/>
    <lineage>
        <taxon>Eukaryota</taxon>
        <taxon>Viridiplantae</taxon>
        <taxon>Streptophyta</taxon>
        <taxon>Embryophyta</taxon>
        <taxon>Tracheophyta</taxon>
        <taxon>Spermatophyta</taxon>
        <taxon>Magnoliopsida</taxon>
        <taxon>eudicotyledons</taxon>
        <taxon>Gunneridae</taxon>
        <taxon>Pentapetalae</taxon>
        <taxon>rosids</taxon>
        <taxon>fabids</taxon>
        <taxon>Malpighiales</taxon>
        <taxon>Euphorbiaceae</taxon>
        <taxon>Crotonoideae</taxon>
        <taxon>Micrandreae</taxon>
        <taxon>Hevea</taxon>
    </lineage>
</organism>
<dbReference type="EMBL" id="JAAGAX010000016">
    <property type="protein sequence ID" value="KAF2288206.1"/>
    <property type="molecule type" value="Genomic_DNA"/>
</dbReference>
<feature type="domain" description="Leucine-rich repeat-containing N-terminal plant-type" evidence="12">
    <location>
        <begin position="6"/>
        <end position="23"/>
    </location>
</feature>
<evidence type="ECO:0000313" key="13">
    <source>
        <dbReference type="EMBL" id="KAF2288206.1"/>
    </source>
</evidence>
<proteinExistence type="inferred from homology"/>
<evidence type="ECO:0000256" key="7">
    <source>
        <dbReference type="ARBA" id="ARBA00022989"/>
    </source>
</evidence>
<dbReference type="Pfam" id="PF08263">
    <property type="entry name" value="LRRNT_2"/>
    <property type="match status" value="1"/>
</dbReference>
<dbReference type="Proteomes" id="UP000467840">
    <property type="component" value="Chromosome 8"/>
</dbReference>
<dbReference type="InterPro" id="IPR013210">
    <property type="entry name" value="LRR_N_plant-typ"/>
</dbReference>
<evidence type="ECO:0000256" key="8">
    <source>
        <dbReference type="ARBA" id="ARBA00023136"/>
    </source>
</evidence>
<dbReference type="Pfam" id="PF13516">
    <property type="entry name" value="LRR_6"/>
    <property type="match status" value="1"/>
</dbReference>
<dbReference type="SUPFAM" id="SSF52047">
    <property type="entry name" value="RNI-like"/>
    <property type="match status" value="1"/>
</dbReference>
<evidence type="ECO:0000313" key="14">
    <source>
        <dbReference type="Proteomes" id="UP000467840"/>
    </source>
</evidence>
<keyword evidence="3" id="KW-0433">Leucine-rich repeat</keyword>
<evidence type="ECO:0000256" key="11">
    <source>
        <dbReference type="SAM" id="MobiDB-lite"/>
    </source>
</evidence>
<evidence type="ECO:0000256" key="3">
    <source>
        <dbReference type="ARBA" id="ARBA00022614"/>
    </source>
</evidence>
<keyword evidence="10" id="KW-0325">Glycoprotein</keyword>
<feature type="region of interest" description="Disordered" evidence="11">
    <location>
        <begin position="370"/>
        <end position="399"/>
    </location>
</feature>
<dbReference type="PRINTS" id="PR00019">
    <property type="entry name" value="LEURICHRPT"/>
</dbReference>
<keyword evidence="5" id="KW-0732">Signal</keyword>
<comment type="caution">
    <text evidence="13">The sequence shown here is derived from an EMBL/GenBank/DDBJ whole genome shotgun (WGS) entry which is preliminary data.</text>
</comment>
<keyword evidence="9" id="KW-0675">Receptor</keyword>
<protein>
    <recommendedName>
        <fullName evidence="12">Leucine-rich repeat-containing N-terminal plant-type domain-containing protein</fullName>
    </recommendedName>
</protein>